<keyword evidence="3" id="KW-1185">Reference proteome</keyword>
<comment type="caution">
    <text evidence="2">The sequence shown here is derived from an EMBL/GenBank/DDBJ whole genome shotgun (WGS) entry which is preliminary data.</text>
</comment>
<accession>A0A941EFM7</accession>
<evidence type="ECO:0000256" key="1">
    <source>
        <dbReference type="SAM" id="MobiDB-lite"/>
    </source>
</evidence>
<evidence type="ECO:0000313" key="3">
    <source>
        <dbReference type="Proteomes" id="UP000676325"/>
    </source>
</evidence>
<sequence length="224" mass="24587">MAGPISPVVVWRGCEDTWSAGAHAFDLDFGDGAPEVEYDLTGFRWACEGFATEAAARAAYGQHHPDPGRYEFVPAGHEDLGRLQAALEACAYRFRLDPAGALVPVPAYSKCTACANPGTAYEYKGRAYDGLTAYRGERLCAACRDARMASEGVDILVRPDGPWREPYLFNTVADRDKVTLWLPPELRGVDGRDLHRLRPRRPRSRPVRDRTPGRPRPTAAGDAG</sequence>
<name>A0A941EFM7_9ACTN</name>
<organism evidence="2 3">
    <name type="scientific">Actinospica acidithermotolerans</name>
    <dbReference type="NCBI Taxonomy" id="2828514"/>
    <lineage>
        <taxon>Bacteria</taxon>
        <taxon>Bacillati</taxon>
        <taxon>Actinomycetota</taxon>
        <taxon>Actinomycetes</taxon>
        <taxon>Catenulisporales</taxon>
        <taxon>Actinospicaceae</taxon>
        <taxon>Actinospica</taxon>
    </lineage>
</organism>
<feature type="region of interest" description="Disordered" evidence="1">
    <location>
        <begin position="192"/>
        <end position="224"/>
    </location>
</feature>
<reference evidence="2" key="1">
    <citation type="submission" date="2021-04" db="EMBL/GenBank/DDBJ databases">
        <title>Genome based classification of Actinospica acidithermotolerans sp. nov., an actinobacterium isolated from an Indonesian hot spring.</title>
        <authorList>
            <person name="Kusuma A.B."/>
            <person name="Putra K.E."/>
            <person name="Nafisah S."/>
            <person name="Loh J."/>
            <person name="Nouioui I."/>
            <person name="Goodfellow M."/>
        </authorList>
    </citation>
    <scope>NUCLEOTIDE SEQUENCE</scope>
    <source>
        <strain evidence="2">MGRD01-02</strain>
    </source>
</reference>
<dbReference type="Proteomes" id="UP000676325">
    <property type="component" value="Unassembled WGS sequence"/>
</dbReference>
<dbReference type="EMBL" id="JAGSOH010000133">
    <property type="protein sequence ID" value="MBR7830451.1"/>
    <property type="molecule type" value="Genomic_DNA"/>
</dbReference>
<protein>
    <submittedName>
        <fullName evidence="2">Uncharacterized protein</fullName>
    </submittedName>
</protein>
<proteinExistence type="predicted"/>
<evidence type="ECO:0000313" key="2">
    <source>
        <dbReference type="EMBL" id="MBR7830451.1"/>
    </source>
</evidence>
<dbReference type="RefSeq" id="WP_212521577.1">
    <property type="nucleotide sequence ID" value="NZ_JAGSOH010000133.1"/>
</dbReference>
<gene>
    <name evidence="2" type="ORF">KDK95_29390</name>
</gene>
<dbReference type="AlphaFoldDB" id="A0A941EFM7"/>